<dbReference type="GO" id="GO:0006289">
    <property type="term" value="P:nucleotide-excision repair"/>
    <property type="evidence" value="ECO:0007669"/>
    <property type="project" value="InterPro"/>
</dbReference>
<dbReference type="AlphaFoldDB" id="A0AAF0DUT3"/>
<evidence type="ECO:0000256" key="4">
    <source>
        <dbReference type="ARBA" id="ARBA00023015"/>
    </source>
</evidence>
<dbReference type="InterPro" id="IPR011993">
    <property type="entry name" value="PH-like_dom_sf"/>
</dbReference>
<proteinExistence type="inferred from homology"/>
<evidence type="ECO:0000256" key="7">
    <source>
        <dbReference type="SAM" id="MobiDB-lite"/>
    </source>
</evidence>
<evidence type="ECO:0000256" key="2">
    <source>
        <dbReference type="ARBA" id="ARBA00009448"/>
    </source>
</evidence>
<dbReference type="GO" id="GO:0000439">
    <property type="term" value="C:transcription factor TFIIH core complex"/>
    <property type="evidence" value="ECO:0007669"/>
    <property type="project" value="InterPro"/>
</dbReference>
<keyword evidence="5" id="KW-0804">Transcription</keyword>
<protein>
    <submittedName>
        <fullName evidence="9">RNA polymerase II transcription factor B subunit 1</fullName>
    </submittedName>
</protein>
<keyword evidence="4" id="KW-0805">Transcription regulation</keyword>
<gene>
    <name evidence="9" type="primary">TFB1</name>
    <name evidence="9" type="ORF">MBRA1_003184</name>
</gene>
<dbReference type="InterPro" id="IPR027079">
    <property type="entry name" value="Tfb1/GTF2H1"/>
</dbReference>
<dbReference type="Proteomes" id="UP001216638">
    <property type="component" value="Chromosome 4"/>
</dbReference>
<feature type="compositionally biased region" description="Polar residues" evidence="7">
    <location>
        <begin position="110"/>
        <end position="122"/>
    </location>
</feature>
<comment type="subcellular location">
    <subcellularLocation>
        <location evidence="1">Nucleus</location>
    </subcellularLocation>
</comment>
<dbReference type="SUPFAM" id="SSF140383">
    <property type="entry name" value="BSD domain-like"/>
    <property type="match status" value="2"/>
</dbReference>
<evidence type="ECO:0000259" key="8">
    <source>
        <dbReference type="PROSITE" id="PS50858"/>
    </source>
</evidence>
<evidence type="ECO:0000256" key="3">
    <source>
        <dbReference type="ARBA" id="ARBA00022737"/>
    </source>
</evidence>
<dbReference type="InterPro" id="IPR035925">
    <property type="entry name" value="BSD_dom_sf"/>
</dbReference>
<feature type="domain" description="BSD" evidence="8">
    <location>
        <begin position="199"/>
        <end position="251"/>
    </location>
</feature>
<dbReference type="PROSITE" id="PS50858">
    <property type="entry name" value="BSD"/>
    <property type="match status" value="1"/>
</dbReference>
<evidence type="ECO:0000313" key="9">
    <source>
        <dbReference type="EMBL" id="WFC96523.1"/>
    </source>
</evidence>
<keyword evidence="3" id="KW-0677">Repeat</keyword>
<dbReference type="GO" id="GO:0006351">
    <property type="term" value="P:DNA-templated transcription"/>
    <property type="evidence" value="ECO:0007669"/>
    <property type="project" value="InterPro"/>
</dbReference>
<dbReference type="InterPro" id="IPR005607">
    <property type="entry name" value="BSD_dom"/>
</dbReference>
<evidence type="ECO:0000313" key="10">
    <source>
        <dbReference type="Proteomes" id="UP001216638"/>
    </source>
</evidence>
<dbReference type="Pfam" id="PF08567">
    <property type="entry name" value="PH_TFIIH"/>
    <property type="match status" value="1"/>
</dbReference>
<feature type="region of interest" description="Disordered" evidence="7">
    <location>
        <begin position="109"/>
        <end position="128"/>
    </location>
</feature>
<dbReference type="PANTHER" id="PTHR12856">
    <property type="entry name" value="TRANSCRIPTION INITIATION FACTOR IIH-RELATED"/>
    <property type="match status" value="1"/>
</dbReference>
<sequence length="572" mass="63806">MTDTPALYAAVSYKKVPGTLVLGVDGLLKWQPSSANATVSPFQVRDVHLKGLKVSKPGAAQTALRLEAEQGHTINGENAAMLTFNAEQDVAVAAREQFKERLAAAIARARTQSESSRDTPSAASGADASAEVRLRGQVLLANPSLLALHKEVVGSGMISDADFWTHPTRVALLRSERAKMQQRQGRRAQLADPRPTQGESGEMKINITPQLIRELFEQYPVLTRAYNENVPEKLSEGAFWSRYFQSRLYHRLRTSQRSAASEQTLRDDPIFDQYLEEEDDGLEPRTAYNPHDALLNLESTAEDHGETGNTQDWTMRAGFDRRNLPLVRRFNNHASSLLRSSLGELSEQDAQRVRRKTGGVDEEYPTDKAGVPYYDRIVVEDLNEHRTHSGRRLEIHNQRAYFDAGQDAERSQDTQQPDMQAAMAHFHTELGQWTLDLRHFEPAGPTMRTALDTMLDNMEQQKELHPGNAIQELPPDIAKQLLACHAATNEFLQQFWQAMSPSGDVASAPQTLAQRAAKARQMLDVLDRAPVRMQRIAEDAEAAQPGVGQACVEAAFSATRQAVQRALRYRQA</sequence>
<feature type="region of interest" description="Disordered" evidence="7">
    <location>
        <begin position="181"/>
        <end position="201"/>
    </location>
</feature>
<dbReference type="Pfam" id="PF03909">
    <property type="entry name" value="BSD"/>
    <property type="match status" value="1"/>
</dbReference>
<keyword evidence="6" id="KW-0539">Nucleus</keyword>
<reference evidence="9" key="1">
    <citation type="submission" date="2023-03" db="EMBL/GenBank/DDBJ databases">
        <title>Mating type loci evolution in Malassezia.</title>
        <authorList>
            <person name="Coelho M.A."/>
        </authorList>
    </citation>
    <scope>NUCLEOTIDE SEQUENCE</scope>
    <source>
        <strain evidence="9">CBS 14135</strain>
    </source>
</reference>
<dbReference type="EMBL" id="CP119954">
    <property type="protein sequence ID" value="WFC96523.1"/>
    <property type="molecule type" value="Genomic_DNA"/>
</dbReference>
<organism evidence="9 10">
    <name type="scientific">Malassezia brasiliensis</name>
    <dbReference type="NCBI Taxonomy" id="1821822"/>
    <lineage>
        <taxon>Eukaryota</taxon>
        <taxon>Fungi</taxon>
        <taxon>Dikarya</taxon>
        <taxon>Basidiomycota</taxon>
        <taxon>Ustilaginomycotina</taxon>
        <taxon>Malasseziomycetes</taxon>
        <taxon>Malasseziales</taxon>
        <taxon>Malasseziaceae</taxon>
        <taxon>Malassezia</taxon>
    </lineage>
</organism>
<accession>A0AAF0DUT3</accession>
<evidence type="ECO:0000256" key="6">
    <source>
        <dbReference type="ARBA" id="ARBA00023242"/>
    </source>
</evidence>
<keyword evidence="10" id="KW-1185">Reference proteome</keyword>
<evidence type="ECO:0000256" key="5">
    <source>
        <dbReference type="ARBA" id="ARBA00023163"/>
    </source>
</evidence>
<dbReference type="Gene3D" id="6.10.140.1200">
    <property type="match status" value="1"/>
</dbReference>
<name>A0AAF0DUT3_9BASI</name>
<evidence type="ECO:0000256" key="1">
    <source>
        <dbReference type="ARBA" id="ARBA00004123"/>
    </source>
</evidence>
<dbReference type="SUPFAM" id="SSF50729">
    <property type="entry name" value="PH domain-like"/>
    <property type="match status" value="1"/>
</dbReference>
<dbReference type="Gene3D" id="1.10.3970.10">
    <property type="entry name" value="BSD domain"/>
    <property type="match status" value="1"/>
</dbReference>
<dbReference type="SMART" id="SM00751">
    <property type="entry name" value="BSD"/>
    <property type="match status" value="1"/>
</dbReference>
<comment type="similarity">
    <text evidence="2">Belongs to the TFB1 family.</text>
</comment>
<dbReference type="Gene3D" id="2.30.29.30">
    <property type="entry name" value="Pleckstrin-homology domain (PH domain)/Phosphotyrosine-binding domain (PTB)"/>
    <property type="match status" value="1"/>
</dbReference>
<dbReference type="InterPro" id="IPR013876">
    <property type="entry name" value="TFIIH_BTF_p62_N"/>
</dbReference>